<proteinExistence type="predicted"/>
<dbReference type="EMBL" id="WKJI01000002">
    <property type="protein sequence ID" value="MRX46944.1"/>
    <property type="molecule type" value="Genomic_DNA"/>
</dbReference>
<dbReference type="RefSeq" id="WP_154287026.1">
    <property type="nucleotide sequence ID" value="NZ_WKJI01000002.1"/>
</dbReference>
<evidence type="ECO:0000313" key="1">
    <source>
        <dbReference type="EMBL" id="MRX46944.1"/>
    </source>
</evidence>
<organism evidence="1 2">
    <name type="scientific">Pedobacter puniceum</name>
    <dbReference type="NCBI Taxonomy" id="2666136"/>
    <lineage>
        <taxon>Bacteria</taxon>
        <taxon>Pseudomonadati</taxon>
        <taxon>Bacteroidota</taxon>
        <taxon>Sphingobacteriia</taxon>
        <taxon>Sphingobacteriales</taxon>
        <taxon>Sphingobacteriaceae</taxon>
        <taxon>Pedobacter</taxon>
    </lineage>
</organism>
<reference evidence="1 2" key="1">
    <citation type="submission" date="2019-11" db="EMBL/GenBank/DDBJ databases">
        <authorList>
            <person name="Cheng Q."/>
            <person name="Yang Z."/>
        </authorList>
    </citation>
    <scope>NUCLEOTIDE SEQUENCE [LARGE SCALE GENOMIC DNA]</scope>
    <source>
        <strain evidence="1 2">HX-22-1</strain>
    </source>
</reference>
<sequence length="224" mass="26400">MLYFTRNSYVPAIDWKIKRDPIFRLLDKTEWLNNFFNKGEIFISCFSQFREYENEVQGDKNEGKALCWFEDNKGNTHGLQYEAGLNSFILSTTTSLTEQNKKDFKAVGAIKIVNPTSFALEIAKKLPFCEAGSEGRCNYQENRVFKLKNYETLAHQIKRPEYYANPAFHVELQSLTQEFELFLKHKKYESQKEYRLVWFTSKKQNSGLIINCPEAVKYCERLNF</sequence>
<dbReference type="Proteomes" id="UP000462931">
    <property type="component" value="Unassembled WGS sequence"/>
</dbReference>
<comment type="caution">
    <text evidence="1">The sequence shown here is derived from an EMBL/GenBank/DDBJ whole genome shotgun (WGS) entry which is preliminary data.</text>
</comment>
<protein>
    <submittedName>
        <fullName evidence="1">Uncharacterized protein</fullName>
    </submittedName>
</protein>
<name>A0A7K0FLU5_9SPHI</name>
<keyword evidence="2" id="KW-1185">Reference proteome</keyword>
<accession>A0A7K0FLU5</accession>
<gene>
    <name evidence="1" type="ORF">GJJ64_07090</name>
</gene>
<evidence type="ECO:0000313" key="2">
    <source>
        <dbReference type="Proteomes" id="UP000462931"/>
    </source>
</evidence>
<dbReference type="AlphaFoldDB" id="A0A7K0FLU5"/>